<accession>A0AAE1REC6</accession>
<evidence type="ECO:0000313" key="2">
    <source>
        <dbReference type="Proteomes" id="UP001291623"/>
    </source>
</evidence>
<reference evidence="1" key="1">
    <citation type="submission" date="2023-12" db="EMBL/GenBank/DDBJ databases">
        <title>Genome assembly of Anisodus tanguticus.</title>
        <authorList>
            <person name="Wang Y.-J."/>
        </authorList>
    </citation>
    <scope>NUCLEOTIDE SEQUENCE</scope>
    <source>
        <strain evidence="1">KB-2021</strain>
        <tissue evidence="1">Leaf</tissue>
    </source>
</reference>
<dbReference type="EMBL" id="JAVYJV010000016">
    <property type="protein sequence ID" value="KAK4350023.1"/>
    <property type="molecule type" value="Genomic_DNA"/>
</dbReference>
<gene>
    <name evidence="1" type="ORF">RND71_029336</name>
</gene>
<keyword evidence="2" id="KW-1185">Reference proteome</keyword>
<proteinExistence type="predicted"/>
<name>A0AAE1REC6_9SOLA</name>
<evidence type="ECO:0000313" key="1">
    <source>
        <dbReference type="EMBL" id="KAK4350023.1"/>
    </source>
</evidence>
<dbReference type="Proteomes" id="UP001291623">
    <property type="component" value="Unassembled WGS sequence"/>
</dbReference>
<comment type="caution">
    <text evidence="1">The sequence shown here is derived from an EMBL/GenBank/DDBJ whole genome shotgun (WGS) entry which is preliminary data.</text>
</comment>
<sequence length="96" mass="10921">MQWIALPPAPSGRGRFGESVGFLYEPIDSVGISNCMLHICQSVNAISNLPTWNWGMCMVRSYNSKSSPKHYSSRRFRSGIASGKQMKFCYEVLRRR</sequence>
<organism evidence="1 2">
    <name type="scientific">Anisodus tanguticus</name>
    <dbReference type="NCBI Taxonomy" id="243964"/>
    <lineage>
        <taxon>Eukaryota</taxon>
        <taxon>Viridiplantae</taxon>
        <taxon>Streptophyta</taxon>
        <taxon>Embryophyta</taxon>
        <taxon>Tracheophyta</taxon>
        <taxon>Spermatophyta</taxon>
        <taxon>Magnoliopsida</taxon>
        <taxon>eudicotyledons</taxon>
        <taxon>Gunneridae</taxon>
        <taxon>Pentapetalae</taxon>
        <taxon>asterids</taxon>
        <taxon>lamiids</taxon>
        <taxon>Solanales</taxon>
        <taxon>Solanaceae</taxon>
        <taxon>Solanoideae</taxon>
        <taxon>Hyoscyameae</taxon>
        <taxon>Anisodus</taxon>
    </lineage>
</organism>
<dbReference type="AlphaFoldDB" id="A0AAE1REC6"/>
<protein>
    <submittedName>
        <fullName evidence="1">Uncharacterized protein</fullName>
    </submittedName>
</protein>